<evidence type="ECO:0000313" key="4">
    <source>
        <dbReference type="Proteomes" id="UP001497512"/>
    </source>
</evidence>
<proteinExistence type="inferred from homology"/>
<keyword evidence="4" id="KW-1185">Reference proteome</keyword>
<sequence>MSPSKKIVNLVKKCMKLSPSAGAPHHHHEGSKSLSSRSYSSFRQRSSSCELDSPVTSRTSWESDSPRSWPNYDSDLSEESDPCPWDVPEGCLAVYVGGERRRFVIQTELLHHSLFRALLAKSEEEFGFENQGGLRIACEPDMFERLLWRLEADSSAVN</sequence>
<dbReference type="Pfam" id="PF02519">
    <property type="entry name" value="Auxin_inducible"/>
    <property type="match status" value="1"/>
</dbReference>
<feature type="compositionally biased region" description="Low complexity" evidence="2">
    <location>
        <begin position="32"/>
        <end position="48"/>
    </location>
</feature>
<feature type="region of interest" description="Disordered" evidence="2">
    <location>
        <begin position="18"/>
        <end position="82"/>
    </location>
</feature>
<dbReference type="Proteomes" id="UP001497512">
    <property type="component" value="Chromosome 4"/>
</dbReference>
<name>A0ABP0UJT1_9BRYO</name>
<evidence type="ECO:0000256" key="2">
    <source>
        <dbReference type="SAM" id="MobiDB-lite"/>
    </source>
</evidence>
<evidence type="ECO:0008006" key="5">
    <source>
        <dbReference type="Google" id="ProtNLM"/>
    </source>
</evidence>
<dbReference type="PANTHER" id="PTHR31374">
    <property type="entry name" value="AUXIN-INDUCED PROTEIN-LIKE-RELATED"/>
    <property type="match status" value="1"/>
</dbReference>
<comment type="similarity">
    <text evidence="1">Belongs to the ARG7 family.</text>
</comment>
<protein>
    <recommendedName>
        <fullName evidence="5">Small auxin up regulated protein</fullName>
    </recommendedName>
</protein>
<evidence type="ECO:0000313" key="3">
    <source>
        <dbReference type="EMBL" id="CAK9223301.1"/>
    </source>
</evidence>
<evidence type="ECO:0000256" key="1">
    <source>
        <dbReference type="ARBA" id="ARBA00006974"/>
    </source>
</evidence>
<organism evidence="3 4">
    <name type="scientific">Sphagnum troendelagicum</name>
    <dbReference type="NCBI Taxonomy" id="128251"/>
    <lineage>
        <taxon>Eukaryota</taxon>
        <taxon>Viridiplantae</taxon>
        <taxon>Streptophyta</taxon>
        <taxon>Embryophyta</taxon>
        <taxon>Bryophyta</taxon>
        <taxon>Sphagnophytina</taxon>
        <taxon>Sphagnopsida</taxon>
        <taxon>Sphagnales</taxon>
        <taxon>Sphagnaceae</taxon>
        <taxon>Sphagnum</taxon>
    </lineage>
</organism>
<dbReference type="EMBL" id="OZ019896">
    <property type="protein sequence ID" value="CAK9223301.1"/>
    <property type="molecule type" value="Genomic_DNA"/>
</dbReference>
<dbReference type="PANTHER" id="PTHR31374:SF32">
    <property type="entry name" value="SAUR FAMILY PROTEIN"/>
    <property type="match status" value="1"/>
</dbReference>
<reference evidence="3" key="1">
    <citation type="submission" date="2024-02" db="EMBL/GenBank/DDBJ databases">
        <authorList>
            <consortium name="ELIXIR-Norway"/>
            <consortium name="Elixir Norway"/>
        </authorList>
    </citation>
    <scope>NUCLEOTIDE SEQUENCE</scope>
</reference>
<dbReference type="InterPro" id="IPR003676">
    <property type="entry name" value="SAUR_fam"/>
</dbReference>
<feature type="compositionally biased region" description="Polar residues" evidence="2">
    <location>
        <begin position="54"/>
        <end position="68"/>
    </location>
</feature>
<gene>
    <name evidence="3" type="ORF">CSSPTR1EN2_LOCUS16763</name>
</gene>
<accession>A0ABP0UJT1</accession>